<comment type="caution">
    <text evidence="1">The sequence shown here is derived from an EMBL/GenBank/DDBJ whole genome shotgun (WGS) entry which is preliminary data.</text>
</comment>
<dbReference type="InterPro" id="IPR011009">
    <property type="entry name" value="Kinase-like_dom_sf"/>
</dbReference>
<name>A0A2M8NYK6_9CHLR</name>
<gene>
    <name evidence="1" type="ORF">CUN51_08145</name>
</gene>
<evidence type="ECO:0008006" key="3">
    <source>
        <dbReference type="Google" id="ProtNLM"/>
    </source>
</evidence>
<protein>
    <recommendedName>
        <fullName evidence="3">Aminoglycoside phosphotransferase domain-containing protein</fullName>
    </recommendedName>
</protein>
<evidence type="ECO:0000313" key="2">
    <source>
        <dbReference type="Proteomes" id="UP000228921"/>
    </source>
</evidence>
<organism evidence="1 2">
    <name type="scientific">Candidatus Thermofonsia Clade 1 bacterium</name>
    <dbReference type="NCBI Taxonomy" id="2364210"/>
    <lineage>
        <taxon>Bacteria</taxon>
        <taxon>Bacillati</taxon>
        <taxon>Chloroflexota</taxon>
        <taxon>Candidatus Thermofontia</taxon>
        <taxon>Candidatus Thermofonsia Clade 1</taxon>
    </lineage>
</organism>
<dbReference type="EMBL" id="PGTK01000011">
    <property type="protein sequence ID" value="PJF30369.1"/>
    <property type="molecule type" value="Genomic_DNA"/>
</dbReference>
<accession>A0A2M8NYK6</accession>
<reference evidence="1 2" key="1">
    <citation type="submission" date="2017-11" db="EMBL/GenBank/DDBJ databases">
        <title>Evolution of Phototrophy in the Chloroflexi Phylum Driven by Horizontal Gene Transfer.</title>
        <authorList>
            <person name="Ward L.M."/>
            <person name="Hemp J."/>
            <person name="Shih P.M."/>
            <person name="Mcglynn S.E."/>
            <person name="Fischer W."/>
        </authorList>
    </citation>
    <scope>NUCLEOTIDE SEQUENCE [LARGE SCALE GENOMIC DNA]</scope>
    <source>
        <strain evidence="1">CP2_2F</strain>
    </source>
</reference>
<dbReference type="SUPFAM" id="SSF56112">
    <property type="entry name" value="Protein kinase-like (PK-like)"/>
    <property type="match status" value="1"/>
</dbReference>
<sequence length="397" mass="44825">MNDLRLQRIQSLQFTDKAAAEQLLLAFIRELFPKLAAIRVALRPQAVSLNSFNGYLTLADGRRLFFKTHVEPNSVIGEYYNAQMLAEVGYPVITPLYASTEYGKQLLIYDVINAPSLFDMAYALERSERHDLGALTAAQHMADTQLFEIYRATLRPITAAENAQAPVHQLFYHRLTGGRYAEFYLNKPFELPNGSLDWQALLRRRWIVNGKAYAQTLGALIERAKRALEPDQPAWSIVGHGDAHNGNVFFTAGGLRYFDPAFGGRHHPLLDLAKPLFHNVLATWMYHPREVAAHLQISYHDDGETLHVQHNYTPSAVRQMFRISKTERVLQPIWQELTRRGESPETLTAMLQSALLCCPLLTLNLADRNRFPPQIGLLGLALCVTVASEPVVQAQPE</sequence>
<dbReference type="Proteomes" id="UP000228921">
    <property type="component" value="Unassembled WGS sequence"/>
</dbReference>
<evidence type="ECO:0000313" key="1">
    <source>
        <dbReference type="EMBL" id="PJF30369.1"/>
    </source>
</evidence>
<dbReference type="AlphaFoldDB" id="A0A2M8NYK6"/>
<proteinExistence type="predicted"/>